<dbReference type="PANTHER" id="PTHR43539:SF78">
    <property type="entry name" value="FLAVIN-CONTAINING MONOOXYGENASE"/>
    <property type="match status" value="1"/>
</dbReference>
<protein>
    <recommendedName>
        <fullName evidence="5">FAD/NAD(P)-binding domain-containing protein</fullName>
    </recommendedName>
</protein>
<keyword evidence="4" id="KW-1185">Reference proteome</keyword>
<evidence type="ECO:0008006" key="5">
    <source>
        <dbReference type="Google" id="ProtNLM"/>
    </source>
</evidence>
<dbReference type="Pfam" id="PF13738">
    <property type="entry name" value="Pyr_redox_3"/>
    <property type="match status" value="1"/>
</dbReference>
<comment type="caution">
    <text evidence="3">The sequence shown here is derived from an EMBL/GenBank/DDBJ whole genome shotgun (WGS) entry which is preliminary data.</text>
</comment>
<dbReference type="GO" id="GO:0050660">
    <property type="term" value="F:flavin adenine dinucleotide binding"/>
    <property type="evidence" value="ECO:0007669"/>
    <property type="project" value="TreeGrafter"/>
</dbReference>
<evidence type="ECO:0000313" key="3">
    <source>
        <dbReference type="EMBL" id="GEP98529.1"/>
    </source>
</evidence>
<dbReference type="PRINTS" id="PR00368">
    <property type="entry name" value="FADPNR"/>
</dbReference>
<feature type="transmembrane region" description="Helical" evidence="2">
    <location>
        <begin position="7"/>
        <end position="26"/>
    </location>
</feature>
<keyword evidence="2" id="KW-0812">Transmembrane</keyword>
<name>A0A512RS52_9BACT</name>
<keyword evidence="2" id="KW-0472">Membrane</keyword>
<dbReference type="Proteomes" id="UP000321436">
    <property type="component" value="Unassembled WGS sequence"/>
</dbReference>
<dbReference type="InterPro" id="IPR036188">
    <property type="entry name" value="FAD/NAD-bd_sf"/>
</dbReference>
<dbReference type="Gene3D" id="3.50.50.60">
    <property type="entry name" value="FAD/NAD(P)-binding domain"/>
    <property type="match status" value="1"/>
</dbReference>
<keyword evidence="2" id="KW-1133">Transmembrane helix</keyword>
<dbReference type="AlphaFoldDB" id="A0A512RS52"/>
<evidence type="ECO:0000256" key="1">
    <source>
        <dbReference type="ARBA" id="ARBA00023002"/>
    </source>
</evidence>
<proteinExistence type="predicted"/>
<dbReference type="PRINTS" id="PR00469">
    <property type="entry name" value="PNDRDTASEII"/>
</dbReference>
<dbReference type="GO" id="GO:0004497">
    <property type="term" value="F:monooxygenase activity"/>
    <property type="evidence" value="ECO:0007669"/>
    <property type="project" value="TreeGrafter"/>
</dbReference>
<evidence type="ECO:0000256" key="2">
    <source>
        <dbReference type="SAM" id="Phobius"/>
    </source>
</evidence>
<dbReference type="EMBL" id="BKAU01000007">
    <property type="protein sequence ID" value="GEP98529.1"/>
    <property type="molecule type" value="Genomic_DNA"/>
</dbReference>
<sequence length="209" mass="23036">MKVMGKVYDVIVLGGGQSALAVAYYLRRSGLDFLLLDKEPTPGGSWQYAWDSLSHFSLAQWSSLPGMIAPGGAGYYPSRDETITYLRNYEQRYCLPVERSVEVTEARRDDDIFLLETSRGTYQARAVVNATDSFTNPIIPAIEGREEFGCVVMHSSQYRSLAAFVGQRVAVVGEGNSGAQILAELSRVADTLWVTPKPPSFLPDEVDGR</sequence>
<accession>A0A512RS52</accession>
<keyword evidence="1" id="KW-0560">Oxidoreductase</keyword>
<reference evidence="3 4" key="1">
    <citation type="submission" date="2019-07" db="EMBL/GenBank/DDBJ databases">
        <title>Whole genome shotgun sequence of Chitinophaga cymbidii NBRC 109752.</title>
        <authorList>
            <person name="Hosoyama A."/>
            <person name="Uohara A."/>
            <person name="Ohji S."/>
            <person name="Ichikawa N."/>
        </authorList>
    </citation>
    <scope>NUCLEOTIDE SEQUENCE [LARGE SCALE GENOMIC DNA]</scope>
    <source>
        <strain evidence="3 4">NBRC 109752</strain>
    </source>
</reference>
<dbReference type="PANTHER" id="PTHR43539">
    <property type="entry name" value="FLAVIN-BINDING MONOOXYGENASE-LIKE PROTEIN (AFU_ORTHOLOGUE AFUA_4G09220)"/>
    <property type="match status" value="1"/>
</dbReference>
<gene>
    <name evidence="3" type="ORF">CCY01nite_47890</name>
</gene>
<organism evidence="3 4">
    <name type="scientific">Chitinophaga cymbidii</name>
    <dbReference type="NCBI Taxonomy" id="1096750"/>
    <lineage>
        <taxon>Bacteria</taxon>
        <taxon>Pseudomonadati</taxon>
        <taxon>Bacteroidota</taxon>
        <taxon>Chitinophagia</taxon>
        <taxon>Chitinophagales</taxon>
        <taxon>Chitinophagaceae</taxon>
        <taxon>Chitinophaga</taxon>
    </lineage>
</organism>
<dbReference type="SUPFAM" id="SSF51905">
    <property type="entry name" value="FAD/NAD(P)-binding domain"/>
    <property type="match status" value="1"/>
</dbReference>
<dbReference type="InterPro" id="IPR050982">
    <property type="entry name" value="Auxin_biosynth/cation_transpt"/>
</dbReference>
<evidence type="ECO:0000313" key="4">
    <source>
        <dbReference type="Proteomes" id="UP000321436"/>
    </source>
</evidence>